<protein>
    <submittedName>
        <fullName evidence="1">Uncharacterized protein</fullName>
    </submittedName>
</protein>
<dbReference type="Proteomes" id="UP000317715">
    <property type="component" value="Unassembled WGS sequence"/>
</dbReference>
<proteinExistence type="predicted"/>
<accession>A0A4Y3NQQ7</accession>
<reference evidence="1 2" key="1">
    <citation type="submission" date="2019-06" db="EMBL/GenBank/DDBJ databases">
        <title>Whole genome shotgun sequence of Paenarthrobacter aurescens NBRC 12136.</title>
        <authorList>
            <person name="Hosoyama A."/>
            <person name="Uohara A."/>
            <person name="Ohji S."/>
            <person name="Ichikawa N."/>
        </authorList>
    </citation>
    <scope>NUCLEOTIDE SEQUENCE [LARGE SCALE GENOMIC DNA]</scope>
    <source>
        <strain evidence="1 2">NBRC 12136</strain>
    </source>
</reference>
<evidence type="ECO:0000313" key="2">
    <source>
        <dbReference type="Proteomes" id="UP000317715"/>
    </source>
</evidence>
<gene>
    <name evidence="1" type="ORF">AAU01_38340</name>
</gene>
<organism evidence="1 2">
    <name type="scientific">Paenarthrobacter aurescens</name>
    <name type="common">Arthrobacter aurescens</name>
    <dbReference type="NCBI Taxonomy" id="43663"/>
    <lineage>
        <taxon>Bacteria</taxon>
        <taxon>Bacillati</taxon>
        <taxon>Actinomycetota</taxon>
        <taxon>Actinomycetes</taxon>
        <taxon>Micrococcales</taxon>
        <taxon>Micrococcaceae</taxon>
        <taxon>Paenarthrobacter</taxon>
    </lineage>
</organism>
<comment type="caution">
    <text evidence="1">The sequence shown here is derived from an EMBL/GenBank/DDBJ whole genome shotgun (WGS) entry which is preliminary data.</text>
</comment>
<keyword evidence="2" id="KW-1185">Reference proteome</keyword>
<sequence>MRITRICPGKESLEISFSNMPRYRISRLANSLPSWYAGEQVLANGYPGLRYRPLPQAQGIEFYVLARPCSVIVRGISVAAFEEACHPNLNDELQGARTEQYLHRVEALSTRPEGHESDLAVSAIIRRAGIFLASNADSIDLWSTRPDRLSVEIITQDRSEPTFNKIISGLTSTEFTPRLLMTKTEGHRGYRTTFRVEGSATEIDLRIQTL</sequence>
<name>A0A4Y3NQQ7_PAEAU</name>
<dbReference type="EMBL" id="BJMD01000034">
    <property type="protein sequence ID" value="GEB21079.1"/>
    <property type="molecule type" value="Genomic_DNA"/>
</dbReference>
<dbReference type="AlphaFoldDB" id="A0A4Y3NQQ7"/>
<evidence type="ECO:0000313" key="1">
    <source>
        <dbReference type="EMBL" id="GEB21079.1"/>
    </source>
</evidence>